<evidence type="ECO:0000256" key="2">
    <source>
        <dbReference type="SAM" id="Phobius"/>
    </source>
</evidence>
<evidence type="ECO:0000256" key="1">
    <source>
        <dbReference type="SAM" id="MobiDB-lite"/>
    </source>
</evidence>
<accession>A0ABQ4FW34</accession>
<dbReference type="NCBIfam" id="NF041390">
    <property type="entry name" value="TadE_Rv3655c"/>
    <property type="match status" value="1"/>
</dbReference>
<dbReference type="InterPro" id="IPR049790">
    <property type="entry name" value="Rv3655c/TadE"/>
</dbReference>
<dbReference type="NCBIfam" id="TIGR03816">
    <property type="entry name" value="tadE_like_DECH"/>
    <property type="match status" value="1"/>
</dbReference>
<dbReference type="Proteomes" id="UP000603904">
    <property type="component" value="Unassembled WGS sequence"/>
</dbReference>
<dbReference type="Pfam" id="PF13400">
    <property type="entry name" value="Tad"/>
    <property type="match status" value="1"/>
</dbReference>
<feature type="domain" description="Putative Flp pilus-assembly TadG-like N-terminal" evidence="3">
    <location>
        <begin position="203"/>
        <end position="248"/>
    </location>
</feature>
<sequence length="314" mass="31375">MTAETAVALPALVVVLAAALWAVTVVGAHLQCVDAARAGARAAARGEAVDAVRAAVSRAAPPGARVEVVLGAVTTRVEVVASVQPLWRGMVPPTRVEAFAVAATEPGVIVEGGASGPSTQAASGSLPSVPPADPLPAPGPASGVLRKERSAANSDRRGDRAVSPPAGAAGVVAFLPATGLLTWGSRRRPRRGALPRPQDPDRGAATIWMVALMAMIWMSAMVVVQVGVARVARHQAQNAADLSALAAASWAIARPEKACEHAADIAAANGAEVVSCAVSGGVADVSTTVPFTAPTLGRRVATALARAGPVGAES</sequence>
<keyword evidence="2" id="KW-0812">Transmembrane</keyword>
<name>A0ABQ4FW34_9ACTN</name>
<evidence type="ECO:0000313" key="5">
    <source>
        <dbReference type="Proteomes" id="UP000603904"/>
    </source>
</evidence>
<feature type="transmembrane region" description="Helical" evidence="2">
    <location>
        <begin position="205"/>
        <end position="228"/>
    </location>
</feature>
<keyword evidence="2" id="KW-1133">Transmembrane helix</keyword>
<feature type="compositionally biased region" description="Basic and acidic residues" evidence="1">
    <location>
        <begin position="145"/>
        <end position="160"/>
    </location>
</feature>
<dbReference type="InterPro" id="IPR028087">
    <property type="entry name" value="Tad_N"/>
</dbReference>
<evidence type="ECO:0000313" key="4">
    <source>
        <dbReference type="EMBL" id="GIH39023.1"/>
    </source>
</evidence>
<feature type="region of interest" description="Disordered" evidence="1">
    <location>
        <begin position="111"/>
        <end position="165"/>
    </location>
</feature>
<reference evidence="4 5" key="1">
    <citation type="submission" date="2021-01" db="EMBL/GenBank/DDBJ databases">
        <title>Whole genome shotgun sequence of Microbispora corallina NBRC 16416.</title>
        <authorList>
            <person name="Komaki H."/>
            <person name="Tamura T."/>
        </authorList>
    </citation>
    <scope>NUCLEOTIDE SEQUENCE [LARGE SCALE GENOMIC DNA]</scope>
    <source>
        <strain evidence="4 5">NBRC 16416</strain>
    </source>
</reference>
<organism evidence="4 5">
    <name type="scientific">Microbispora corallina</name>
    <dbReference type="NCBI Taxonomy" id="83302"/>
    <lineage>
        <taxon>Bacteria</taxon>
        <taxon>Bacillati</taxon>
        <taxon>Actinomycetota</taxon>
        <taxon>Actinomycetes</taxon>
        <taxon>Streptosporangiales</taxon>
        <taxon>Streptosporangiaceae</taxon>
        <taxon>Microbispora</taxon>
    </lineage>
</organism>
<protein>
    <recommendedName>
        <fullName evidence="3">Putative Flp pilus-assembly TadG-like N-terminal domain-containing protein</fullName>
    </recommendedName>
</protein>
<evidence type="ECO:0000259" key="3">
    <source>
        <dbReference type="Pfam" id="PF13400"/>
    </source>
</evidence>
<feature type="transmembrane region" description="Helical" evidence="2">
    <location>
        <begin position="166"/>
        <end position="184"/>
    </location>
</feature>
<dbReference type="RefSeq" id="WP_204056573.1">
    <property type="nucleotide sequence ID" value="NZ_BAAAGP010000002.1"/>
</dbReference>
<feature type="compositionally biased region" description="Pro residues" evidence="1">
    <location>
        <begin position="128"/>
        <end position="139"/>
    </location>
</feature>
<gene>
    <name evidence="4" type="ORF">Mco01_20230</name>
</gene>
<keyword evidence="5" id="KW-1185">Reference proteome</keyword>
<dbReference type="InterPro" id="IPR021202">
    <property type="entry name" value="Rv3654c-like"/>
</dbReference>
<proteinExistence type="predicted"/>
<dbReference type="EMBL" id="BOOC01000005">
    <property type="protein sequence ID" value="GIH39023.1"/>
    <property type="molecule type" value="Genomic_DNA"/>
</dbReference>
<keyword evidence="2" id="KW-0472">Membrane</keyword>
<comment type="caution">
    <text evidence="4">The sequence shown here is derived from an EMBL/GenBank/DDBJ whole genome shotgun (WGS) entry which is preliminary data.</text>
</comment>